<reference evidence="3 4" key="1">
    <citation type="submission" date="2021-05" db="EMBL/GenBank/DDBJ databases">
        <title>The draft genome of Geobacter chapellei DSM 13688.</title>
        <authorList>
            <person name="Xu Z."/>
            <person name="Masuda Y."/>
            <person name="Itoh H."/>
            <person name="Senoo K."/>
        </authorList>
    </citation>
    <scope>NUCLEOTIDE SEQUENCE [LARGE SCALE GENOMIC DNA]</scope>
    <source>
        <strain evidence="3 4">DSM 13688</strain>
    </source>
</reference>
<keyword evidence="4" id="KW-1185">Reference proteome</keyword>
<comment type="caution">
    <text evidence="3">The sequence shown here is derived from an EMBL/GenBank/DDBJ whole genome shotgun (WGS) entry which is preliminary data.</text>
</comment>
<dbReference type="PANTHER" id="PTHR43798:SF31">
    <property type="entry name" value="AB HYDROLASE SUPERFAMILY PROTEIN YCLE"/>
    <property type="match status" value="1"/>
</dbReference>
<dbReference type="PANTHER" id="PTHR43798">
    <property type="entry name" value="MONOACYLGLYCEROL LIPASE"/>
    <property type="match status" value="1"/>
</dbReference>
<evidence type="ECO:0000256" key="1">
    <source>
        <dbReference type="ARBA" id="ARBA00022801"/>
    </source>
</evidence>
<dbReference type="Gene3D" id="3.40.50.1820">
    <property type="entry name" value="alpha/beta hydrolase"/>
    <property type="match status" value="1"/>
</dbReference>
<keyword evidence="1 3" id="KW-0378">Hydrolase</keyword>
<dbReference type="SUPFAM" id="SSF53474">
    <property type="entry name" value="alpha/beta-Hydrolases"/>
    <property type="match status" value="1"/>
</dbReference>
<gene>
    <name evidence="3" type="ORF">KJB30_08100</name>
</gene>
<protein>
    <submittedName>
        <fullName evidence="3">Alpha/beta fold hydrolase</fullName>
    </submittedName>
</protein>
<proteinExistence type="predicted"/>
<name>A0ABS5U7U6_9BACT</name>
<dbReference type="EMBL" id="JAHDYS010000006">
    <property type="protein sequence ID" value="MBT1071741.1"/>
    <property type="molecule type" value="Genomic_DNA"/>
</dbReference>
<evidence type="ECO:0000259" key="2">
    <source>
        <dbReference type="Pfam" id="PF00561"/>
    </source>
</evidence>
<sequence>MSSAVWRLQADDLSSRFRVVMPDLAGHGRSELSTGYGFEAFAADLVQLFVQLDLRDVLLAGWSMGAQIVLTAYQQLRERLIALVLISGTPCFAATESFPYGLGLKDVEGMALKVRRSTQRALAGFTALMFTADELREPAVARVTADVLAAVQIPEAEVALQSLDALAETDLSHLLSTLDLPVLVINGDQDRICLPEASTYMAAHIPGSSHTVFSGSGHALFLVRSEKFNTCLENFWRRVSDRRCY</sequence>
<organism evidence="3 4">
    <name type="scientific">Pelotalea chapellei</name>
    <dbReference type="NCBI Taxonomy" id="44671"/>
    <lineage>
        <taxon>Bacteria</taxon>
        <taxon>Pseudomonadati</taxon>
        <taxon>Thermodesulfobacteriota</taxon>
        <taxon>Desulfuromonadia</taxon>
        <taxon>Geobacterales</taxon>
        <taxon>Geobacteraceae</taxon>
        <taxon>Pelotalea</taxon>
    </lineage>
</organism>
<dbReference type="InterPro" id="IPR029058">
    <property type="entry name" value="AB_hydrolase_fold"/>
</dbReference>
<dbReference type="Proteomes" id="UP000784128">
    <property type="component" value="Unassembled WGS sequence"/>
</dbReference>
<evidence type="ECO:0000313" key="4">
    <source>
        <dbReference type="Proteomes" id="UP000784128"/>
    </source>
</evidence>
<feature type="domain" description="AB hydrolase-1" evidence="2">
    <location>
        <begin position="2"/>
        <end position="223"/>
    </location>
</feature>
<dbReference type="InterPro" id="IPR000073">
    <property type="entry name" value="AB_hydrolase_1"/>
</dbReference>
<dbReference type="InterPro" id="IPR050266">
    <property type="entry name" value="AB_hydrolase_sf"/>
</dbReference>
<dbReference type="Pfam" id="PF00561">
    <property type="entry name" value="Abhydrolase_1"/>
    <property type="match status" value="1"/>
</dbReference>
<accession>A0ABS5U7U6</accession>
<dbReference type="PRINTS" id="PR00111">
    <property type="entry name" value="ABHYDROLASE"/>
</dbReference>
<evidence type="ECO:0000313" key="3">
    <source>
        <dbReference type="EMBL" id="MBT1071741.1"/>
    </source>
</evidence>
<dbReference type="GO" id="GO:0016787">
    <property type="term" value="F:hydrolase activity"/>
    <property type="evidence" value="ECO:0007669"/>
    <property type="project" value="UniProtKB-KW"/>
</dbReference>